<dbReference type="OrthoDB" id="10641508at2759"/>
<reference evidence="3" key="1">
    <citation type="submission" date="2021-02" db="EMBL/GenBank/DDBJ databases">
        <authorList>
            <person name="Nieuwenhuis M."/>
            <person name="Van De Peppel L.J.J."/>
        </authorList>
    </citation>
    <scope>NUCLEOTIDE SEQUENCE</scope>
    <source>
        <strain evidence="3">D49</strain>
    </source>
</reference>
<dbReference type="AlphaFoldDB" id="A0A9P7FQC1"/>
<feature type="chain" id="PRO_5040105714" description="Secreted protein" evidence="2">
    <location>
        <begin position="23"/>
        <end position="102"/>
    </location>
</feature>
<accession>A0A9P7FQC1</accession>
<proteinExistence type="predicted"/>
<dbReference type="EMBL" id="JABCKI010006192">
    <property type="protein sequence ID" value="KAG5635059.1"/>
    <property type="molecule type" value="Genomic_DNA"/>
</dbReference>
<feature type="non-terminal residue" evidence="3">
    <location>
        <position position="102"/>
    </location>
</feature>
<protein>
    <recommendedName>
        <fullName evidence="5">Secreted protein</fullName>
    </recommendedName>
</protein>
<evidence type="ECO:0000313" key="3">
    <source>
        <dbReference type="EMBL" id="KAG5635059.1"/>
    </source>
</evidence>
<gene>
    <name evidence="3" type="ORF">H0H81_012566</name>
</gene>
<dbReference type="Proteomes" id="UP000717328">
    <property type="component" value="Unassembled WGS sequence"/>
</dbReference>
<name>A0A9P7FQC1_9AGAR</name>
<feature type="region of interest" description="Disordered" evidence="1">
    <location>
        <begin position="35"/>
        <end position="102"/>
    </location>
</feature>
<feature type="signal peptide" evidence="2">
    <location>
        <begin position="1"/>
        <end position="22"/>
    </location>
</feature>
<evidence type="ECO:0000256" key="2">
    <source>
        <dbReference type="SAM" id="SignalP"/>
    </source>
</evidence>
<evidence type="ECO:0000256" key="1">
    <source>
        <dbReference type="SAM" id="MobiDB-lite"/>
    </source>
</evidence>
<comment type="caution">
    <text evidence="3">The sequence shown here is derived from an EMBL/GenBank/DDBJ whole genome shotgun (WGS) entry which is preliminary data.</text>
</comment>
<organism evidence="3 4">
    <name type="scientific">Sphagnurus paluster</name>
    <dbReference type="NCBI Taxonomy" id="117069"/>
    <lineage>
        <taxon>Eukaryota</taxon>
        <taxon>Fungi</taxon>
        <taxon>Dikarya</taxon>
        <taxon>Basidiomycota</taxon>
        <taxon>Agaricomycotina</taxon>
        <taxon>Agaricomycetes</taxon>
        <taxon>Agaricomycetidae</taxon>
        <taxon>Agaricales</taxon>
        <taxon>Tricholomatineae</taxon>
        <taxon>Lyophyllaceae</taxon>
        <taxon>Sphagnurus</taxon>
    </lineage>
</organism>
<reference evidence="3" key="2">
    <citation type="submission" date="2021-10" db="EMBL/GenBank/DDBJ databases">
        <title>Phylogenomics reveals ancestral predisposition of the termite-cultivated fungus Termitomyces towards a domesticated lifestyle.</title>
        <authorList>
            <person name="Auxier B."/>
            <person name="Grum-Grzhimaylo A."/>
            <person name="Cardenas M.E."/>
            <person name="Lodge J.D."/>
            <person name="Laessoe T."/>
            <person name="Pedersen O."/>
            <person name="Smith M.E."/>
            <person name="Kuyper T.W."/>
            <person name="Franco-Molano E.A."/>
            <person name="Baroni T.J."/>
            <person name="Aanen D.K."/>
        </authorList>
    </citation>
    <scope>NUCLEOTIDE SEQUENCE</scope>
    <source>
        <strain evidence="3">D49</strain>
    </source>
</reference>
<evidence type="ECO:0008006" key="5">
    <source>
        <dbReference type="Google" id="ProtNLM"/>
    </source>
</evidence>
<sequence length="102" mass="10736">MRQFQLASVLALVLASAAPAFAAPTHPRHAVQQNALDGRSHPGHAVQQAVGPLDTRSHPGHAVQQGVGPLDARSHDTALQGSKPLDARSHVAQVPNLETRCH</sequence>
<keyword evidence="2" id="KW-0732">Signal</keyword>
<keyword evidence="4" id="KW-1185">Reference proteome</keyword>
<evidence type="ECO:0000313" key="4">
    <source>
        <dbReference type="Proteomes" id="UP000717328"/>
    </source>
</evidence>